<comment type="caution">
    <text evidence="4">The sequence shown here is derived from an EMBL/GenBank/DDBJ whole genome shotgun (WGS) entry which is preliminary data.</text>
</comment>
<reference evidence="4 5" key="1">
    <citation type="journal article" date="2020" name="Front. Microbiol.">
        <title>Single-cell genomics of novel Actinobacteria with the Wood-Ljungdahl pathway discovered in a serpentinizing system.</title>
        <authorList>
            <person name="Merino N."/>
            <person name="Kawai M."/>
            <person name="Boyd E.S."/>
            <person name="Colman D.R."/>
            <person name="McGlynn S.E."/>
            <person name="Nealson K.H."/>
            <person name="Kurokawa K."/>
            <person name="Hongoh Y."/>
        </authorList>
    </citation>
    <scope>NUCLEOTIDE SEQUENCE [LARGE SCALE GENOMIC DNA]</scope>
    <source>
        <strain evidence="4 5">S42</strain>
    </source>
</reference>
<evidence type="ECO:0000259" key="2">
    <source>
        <dbReference type="PROSITE" id="PS51831"/>
    </source>
</evidence>
<dbReference type="PANTHER" id="PTHR43155:SF2">
    <property type="entry name" value="CYCLIC DI-GMP PHOSPHODIESTERASE PA4108"/>
    <property type="match status" value="1"/>
</dbReference>
<proteinExistence type="predicted"/>
<evidence type="ECO:0000313" key="4">
    <source>
        <dbReference type="EMBL" id="GFP32159.1"/>
    </source>
</evidence>
<dbReference type="InterPro" id="IPR006675">
    <property type="entry name" value="HDIG_dom"/>
</dbReference>
<name>A0A6V8PHL5_9ACTN</name>
<dbReference type="AlphaFoldDB" id="A0A6V8PHL5"/>
<dbReference type="InterPro" id="IPR006674">
    <property type="entry name" value="HD_domain"/>
</dbReference>
<dbReference type="Pfam" id="PF13185">
    <property type="entry name" value="GAF_2"/>
    <property type="match status" value="1"/>
</dbReference>
<dbReference type="PROSITE" id="PS51831">
    <property type="entry name" value="HD"/>
    <property type="match status" value="1"/>
</dbReference>
<dbReference type="Proteomes" id="UP000568877">
    <property type="component" value="Unassembled WGS sequence"/>
</dbReference>
<dbReference type="SMART" id="SM00065">
    <property type="entry name" value="GAF"/>
    <property type="match status" value="2"/>
</dbReference>
<dbReference type="SUPFAM" id="SSF109604">
    <property type="entry name" value="HD-domain/PDEase-like"/>
    <property type="match status" value="1"/>
</dbReference>
<dbReference type="Gene3D" id="1.10.3210.10">
    <property type="entry name" value="Hypothetical protein af1432"/>
    <property type="match status" value="1"/>
</dbReference>
<dbReference type="PANTHER" id="PTHR43155">
    <property type="entry name" value="CYCLIC DI-GMP PHOSPHODIESTERASE PA4108-RELATED"/>
    <property type="match status" value="1"/>
</dbReference>
<dbReference type="SUPFAM" id="SSF55781">
    <property type="entry name" value="GAF domain-like"/>
    <property type="match status" value="2"/>
</dbReference>
<dbReference type="EMBL" id="BLSA01000039">
    <property type="protein sequence ID" value="GFP32159.1"/>
    <property type="molecule type" value="Genomic_DNA"/>
</dbReference>
<dbReference type="Pfam" id="PF13487">
    <property type="entry name" value="HD_5"/>
    <property type="match status" value="1"/>
</dbReference>
<protein>
    <submittedName>
        <fullName evidence="4">Putative two-component system response regulator</fullName>
    </submittedName>
</protein>
<dbReference type="InterPro" id="IPR003018">
    <property type="entry name" value="GAF"/>
</dbReference>
<keyword evidence="1" id="KW-0472">Membrane</keyword>
<organism evidence="4 5">
    <name type="scientific">Candidatus Hakubella thermalkaliphila</name>
    <dbReference type="NCBI Taxonomy" id="2754717"/>
    <lineage>
        <taxon>Bacteria</taxon>
        <taxon>Bacillati</taxon>
        <taxon>Actinomycetota</taxon>
        <taxon>Actinomycetota incertae sedis</taxon>
        <taxon>Candidatus Hakubellales</taxon>
        <taxon>Candidatus Hakubellaceae</taxon>
        <taxon>Candidatus Hakubella</taxon>
    </lineage>
</organism>
<evidence type="ECO:0000256" key="1">
    <source>
        <dbReference type="SAM" id="Phobius"/>
    </source>
</evidence>
<dbReference type="PROSITE" id="PS51832">
    <property type="entry name" value="HD_GYP"/>
    <property type="match status" value="1"/>
</dbReference>
<feature type="transmembrane region" description="Helical" evidence="1">
    <location>
        <begin position="44"/>
        <end position="63"/>
    </location>
</feature>
<keyword evidence="1" id="KW-0812">Transmembrane</keyword>
<feature type="transmembrane region" description="Helical" evidence="1">
    <location>
        <begin position="21"/>
        <end position="38"/>
    </location>
</feature>
<dbReference type="NCBIfam" id="TIGR00277">
    <property type="entry name" value="HDIG"/>
    <property type="match status" value="1"/>
</dbReference>
<dbReference type="Gene3D" id="3.30.450.40">
    <property type="match status" value="2"/>
</dbReference>
<evidence type="ECO:0000313" key="5">
    <source>
        <dbReference type="Proteomes" id="UP000568877"/>
    </source>
</evidence>
<keyword evidence="1" id="KW-1133">Transmembrane helix</keyword>
<gene>
    <name evidence="4" type="ORF">HKBW3S42_00464</name>
</gene>
<dbReference type="Pfam" id="PF01590">
    <property type="entry name" value="GAF"/>
    <property type="match status" value="1"/>
</dbReference>
<dbReference type="CDD" id="cd00077">
    <property type="entry name" value="HDc"/>
    <property type="match status" value="1"/>
</dbReference>
<feature type="domain" description="HD-GYP" evidence="3">
    <location>
        <begin position="404"/>
        <end position="597"/>
    </location>
</feature>
<dbReference type="InterPro" id="IPR003607">
    <property type="entry name" value="HD/PDEase_dom"/>
</dbReference>
<feature type="domain" description="HD" evidence="2">
    <location>
        <begin position="426"/>
        <end position="548"/>
    </location>
</feature>
<dbReference type="SMART" id="SM00471">
    <property type="entry name" value="HDc"/>
    <property type="match status" value="1"/>
</dbReference>
<dbReference type="InterPro" id="IPR037522">
    <property type="entry name" value="HD_GYP_dom"/>
</dbReference>
<sequence>MEKGEKSRLVEISRWMNILRWFILIILLSLGATVVFLAGPRTFLGLVVLMVTPLSLLAVYYFFRRMTNLIILKSRESLLLNEVAAGIISHRDPNSIINLVMETATELLKADSGSLSLVDGTGKYLEVVCPIGLGEISPIDRKKEIGQGISGRVAEEGLEMLIPSPEEKEWLRKEMKRDNIKSALCVPLKVEEKTIGVISLNRGKPKKPFTKEEMRTLKIFANQVSLAIENVRLYQKTQKRIAETSALFEMSQSLLRCSTVLEAVGILENFLGRLMDYEIFLLVYISPKGGIRPFLRSRAPVAGPTLQEVLEMGREAFVRLTGKVWEGRVKPKRYTLEDPLRDEVSGEIRSYIDSPVVISNQTVGLLSLYSTQQDRFDESTSMMLATISNQLSQAMYKIRSLKDLETSYRETIASLAAAVDARDPHTRGHSKRVSNYATKIAERKGLSSDEVRIVREAALLHDIGKIGIRDSILLKPATLTEEEMEEVKRHPFLSASILKPLKSLNQLIPAIYHHHERYDGNGYVENLAGKDIPLEARILAIADAFDAMLSHRPYKKALSLREAVQELERNAGSQFDPELVRVFLECLEEERGPETRL</sequence>
<accession>A0A6V8PHL5</accession>
<evidence type="ECO:0000259" key="3">
    <source>
        <dbReference type="PROSITE" id="PS51832"/>
    </source>
</evidence>
<dbReference type="InterPro" id="IPR029016">
    <property type="entry name" value="GAF-like_dom_sf"/>
</dbReference>